<organism evidence="2 3">
    <name type="scientific">Roseisalinus antarcticus</name>
    <dbReference type="NCBI Taxonomy" id="254357"/>
    <lineage>
        <taxon>Bacteria</taxon>
        <taxon>Pseudomonadati</taxon>
        <taxon>Pseudomonadota</taxon>
        <taxon>Alphaproteobacteria</taxon>
        <taxon>Rhodobacterales</taxon>
        <taxon>Roseobacteraceae</taxon>
        <taxon>Roseisalinus</taxon>
    </lineage>
</organism>
<keyword evidence="3" id="KW-1185">Reference proteome</keyword>
<dbReference type="AlphaFoldDB" id="A0A1Y5SDF9"/>
<gene>
    <name evidence="2" type="ORF">ROA7023_01462</name>
</gene>
<dbReference type="InterPro" id="IPR028992">
    <property type="entry name" value="Hedgehog/Intein_dom"/>
</dbReference>
<feature type="domain" description="Hedgehog/Intein (Hint)" evidence="1">
    <location>
        <begin position="159"/>
        <end position="306"/>
    </location>
</feature>
<dbReference type="SUPFAM" id="SSF51294">
    <property type="entry name" value="Hedgehog/intein (Hint) domain"/>
    <property type="match status" value="1"/>
</dbReference>
<reference evidence="2 3" key="1">
    <citation type="submission" date="2017-03" db="EMBL/GenBank/DDBJ databases">
        <authorList>
            <person name="Afonso C.L."/>
            <person name="Miller P.J."/>
            <person name="Scott M.A."/>
            <person name="Spackman E."/>
            <person name="Goraichik I."/>
            <person name="Dimitrov K.M."/>
            <person name="Suarez D.L."/>
            <person name="Swayne D.E."/>
        </authorList>
    </citation>
    <scope>NUCLEOTIDE SEQUENCE [LARGE SCALE GENOMIC DNA]</scope>
    <source>
        <strain evidence="2 3">CECT 7023</strain>
    </source>
</reference>
<proteinExistence type="predicted"/>
<evidence type="ECO:0000313" key="3">
    <source>
        <dbReference type="Proteomes" id="UP000193900"/>
    </source>
</evidence>
<name>A0A1Y5SDF9_9RHOB</name>
<evidence type="ECO:0000259" key="1">
    <source>
        <dbReference type="Pfam" id="PF13403"/>
    </source>
</evidence>
<evidence type="ECO:0000313" key="2">
    <source>
        <dbReference type="EMBL" id="SLN38166.1"/>
    </source>
</evidence>
<dbReference type="Gene3D" id="2.170.16.10">
    <property type="entry name" value="Hedgehog/Intein (Hint) domain"/>
    <property type="match status" value="1"/>
</dbReference>
<protein>
    <recommendedName>
        <fullName evidence="1">Hedgehog/Intein (Hint) domain-containing protein</fullName>
    </recommendedName>
</protein>
<dbReference type="RefSeq" id="WP_085878337.1">
    <property type="nucleotide sequence ID" value="NZ_FWFZ01000005.1"/>
</dbReference>
<accession>A0A1Y5SDF9</accession>
<dbReference type="Proteomes" id="UP000193900">
    <property type="component" value="Unassembled WGS sequence"/>
</dbReference>
<dbReference type="Pfam" id="PF13403">
    <property type="entry name" value="Hint_2"/>
    <property type="match status" value="1"/>
</dbReference>
<dbReference type="OrthoDB" id="6305173at2"/>
<dbReference type="InterPro" id="IPR036844">
    <property type="entry name" value="Hint_dom_sf"/>
</dbReference>
<dbReference type="EMBL" id="FWFZ01000005">
    <property type="protein sequence ID" value="SLN38166.1"/>
    <property type="molecule type" value="Genomic_DNA"/>
</dbReference>
<sequence>MAFVSEIHYRTSVADGAGVPDYVEVTVSAAEMSRLADFRVATYQADGSLAQIVELSSVTSVEDPATGFHVFEVPVRVTEADFGGSTNEAEAVALVDGGARAPVLSFHDIGVGTSGTTALDGPAAGATSVKIPPASGDTIQFDAYGNRLDGPMTRDSSVICLTEGTLIETPGGERPIETLWIGDLVRTVDNGDQPIRMIHARRLFGTAFRRARHLWPVRIGKGAMEFGLPRRDLWVSPQHRMLFSHIRIGLMFEEDAVLVRAKSLAASMDRVHVDSALAEVTYYHLVFDRHELIRAEGAATESFHPGEEGLASLDGAALAELYEIFPDLRRGVARPEADYMTLRSWELMAAVA</sequence>